<dbReference type="PANTHER" id="PTHR37984">
    <property type="entry name" value="PROTEIN CBG26694"/>
    <property type="match status" value="1"/>
</dbReference>
<protein>
    <recommendedName>
        <fullName evidence="2">Integrase catalytic domain-containing protein</fullName>
    </recommendedName>
</protein>
<organism evidence="3 4">
    <name type="scientific">Chara braunii</name>
    <name type="common">Braun's stonewort</name>
    <dbReference type="NCBI Taxonomy" id="69332"/>
    <lineage>
        <taxon>Eukaryota</taxon>
        <taxon>Viridiplantae</taxon>
        <taxon>Streptophyta</taxon>
        <taxon>Charophyceae</taxon>
        <taxon>Charales</taxon>
        <taxon>Characeae</taxon>
        <taxon>Chara</taxon>
    </lineage>
</organism>
<dbReference type="InterPro" id="IPR007194">
    <property type="entry name" value="TRAPP_component"/>
</dbReference>
<keyword evidence="4" id="KW-1185">Reference proteome</keyword>
<dbReference type="InterPro" id="IPR012337">
    <property type="entry name" value="RNaseH-like_sf"/>
</dbReference>
<dbReference type="Pfam" id="PF17921">
    <property type="entry name" value="Integrase_H2C2"/>
    <property type="match status" value="1"/>
</dbReference>
<dbReference type="CDD" id="cd14944">
    <property type="entry name" value="TRAPPC6A_Trs33"/>
    <property type="match status" value="1"/>
</dbReference>
<gene>
    <name evidence="3" type="ORF">CBR_g12958</name>
</gene>
<dbReference type="Gene3D" id="1.10.340.70">
    <property type="match status" value="1"/>
</dbReference>
<dbReference type="FunFam" id="1.10.340.70:FF:000001">
    <property type="entry name" value="Retrovirus-related Pol polyprotein from transposon gypsy-like Protein"/>
    <property type="match status" value="1"/>
</dbReference>
<dbReference type="Gramene" id="GBG73240">
    <property type="protein sequence ID" value="GBG73240"/>
    <property type="gene ID" value="CBR_g12958"/>
</dbReference>
<evidence type="ECO:0000259" key="2">
    <source>
        <dbReference type="PROSITE" id="PS50994"/>
    </source>
</evidence>
<dbReference type="InterPro" id="IPR050951">
    <property type="entry name" value="Retrovirus_Pol_polyprotein"/>
</dbReference>
<dbReference type="EMBL" id="BFEA01000179">
    <property type="protein sequence ID" value="GBG73240.1"/>
    <property type="molecule type" value="Genomic_DNA"/>
</dbReference>
<dbReference type="InterPro" id="IPR037992">
    <property type="entry name" value="TRAPPC6/Trs33"/>
</dbReference>
<name>A0A388KT50_CHABU</name>
<dbReference type="GO" id="GO:0048193">
    <property type="term" value="P:Golgi vesicle transport"/>
    <property type="evidence" value="ECO:0007669"/>
    <property type="project" value="InterPro"/>
</dbReference>
<dbReference type="Pfam" id="PF04051">
    <property type="entry name" value="TRAPP"/>
    <property type="match status" value="1"/>
</dbReference>
<feature type="domain" description="Integrase catalytic" evidence="2">
    <location>
        <begin position="160"/>
        <end position="229"/>
    </location>
</feature>
<dbReference type="PROSITE" id="PS50994">
    <property type="entry name" value="INTEGRASE"/>
    <property type="match status" value="1"/>
</dbReference>
<sequence length="509" mass="56874">MSNASLTGEYNKVADALSRRPDFSGALITEFGLADDVTCSLVEAYHEDQFMSEIICRLEAKDKVTSAEFELVNGLLFLEKAGNKRLCVPNRESLRSLFLGESHDATGHFGFKKTAANQLQRFWWPTMMRDAKLYVETCQVCQRDKPWTQAPLGLLKPLPIPERPGESLSMDFMDTVVTSKSGMRYIYVIVDRFNKYARLVAMPETAKAEYVIKLFKENWVRDFGLSEVYNQRQAYRKPLYGDCFLEVSYIYSGGRGRIEILIGASGDIILAEEFYLRSVADEEMARCMAYIYKIDPAAPLDISYVVPDVRSTSKYERMELIQEAMSPFLSYLDGRVAALLSTTGPLYCTPVRTVAFWVDVPAFGTRTSAELSALPLEELAPVLALVTVPLALVMRIVLGYRSHGQCDQDNTQLGVFVLQDNRFRWLTRISVDMPSSATIPGLSSSSFGSSEITSPRHHQPVRVMSAAGQYLYFPCGLIRGALTNLGVSCTVSAEVSSLPTCSFTIRIKS</sequence>
<dbReference type="OrthoDB" id="407598at2759"/>
<evidence type="ECO:0000313" key="4">
    <source>
        <dbReference type="Proteomes" id="UP000265515"/>
    </source>
</evidence>
<dbReference type="SUPFAM" id="SSF111126">
    <property type="entry name" value="Ligand-binding domain in the NO signalling and Golgi transport"/>
    <property type="match status" value="1"/>
</dbReference>
<accession>A0A388KT50</accession>
<comment type="similarity">
    <text evidence="1">Belongs to the TRAPP small subunits family. BET3 subfamily.</text>
</comment>
<dbReference type="Gene3D" id="3.30.1380.20">
    <property type="entry name" value="Trafficking protein particle complex subunit 3"/>
    <property type="match status" value="1"/>
</dbReference>
<evidence type="ECO:0000313" key="3">
    <source>
        <dbReference type="EMBL" id="GBG73240.1"/>
    </source>
</evidence>
<proteinExistence type="inferred from homology"/>
<dbReference type="InterPro" id="IPR024096">
    <property type="entry name" value="NO_sig/Golgi_transp_ligand-bd"/>
</dbReference>
<dbReference type="InterPro" id="IPR041588">
    <property type="entry name" value="Integrase_H2C2"/>
</dbReference>
<dbReference type="PANTHER" id="PTHR37984:SF5">
    <property type="entry name" value="PROTEIN NYNRIN-LIKE"/>
    <property type="match status" value="1"/>
</dbReference>
<comment type="caution">
    <text evidence="3">The sequence shown here is derived from an EMBL/GenBank/DDBJ whole genome shotgun (WGS) entry which is preliminary data.</text>
</comment>
<reference evidence="3 4" key="1">
    <citation type="journal article" date="2018" name="Cell">
        <title>The Chara Genome: Secondary Complexity and Implications for Plant Terrestrialization.</title>
        <authorList>
            <person name="Nishiyama T."/>
            <person name="Sakayama H."/>
            <person name="Vries J.D."/>
            <person name="Buschmann H."/>
            <person name="Saint-Marcoux D."/>
            <person name="Ullrich K.K."/>
            <person name="Haas F.B."/>
            <person name="Vanderstraeten L."/>
            <person name="Becker D."/>
            <person name="Lang D."/>
            <person name="Vosolsobe S."/>
            <person name="Rombauts S."/>
            <person name="Wilhelmsson P.K.I."/>
            <person name="Janitza P."/>
            <person name="Kern R."/>
            <person name="Heyl A."/>
            <person name="Rumpler F."/>
            <person name="Villalobos L.I.A.C."/>
            <person name="Clay J.M."/>
            <person name="Skokan R."/>
            <person name="Toyoda A."/>
            <person name="Suzuki Y."/>
            <person name="Kagoshima H."/>
            <person name="Schijlen E."/>
            <person name="Tajeshwar N."/>
            <person name="Catarino B."/>
            <person name="Hetherington A.J."/>
            <person name="Saltykova A."/>
            <person name="Bonnot C."/>
            <person name="Breuninger H."/>
            <person name="Symeonidi A."/>
            <person name="Radhakrishnan G.V."/>
            <person name="Van Nieuwerburgh F."/>
            <person name="Deforce D."/>
            <person name="Chang C."/>
            <person name="Karol K.G."/>
            <person name="Hedrich R."/>
            <person name="Ulvskov P."/>
            <person name="Glockner G."/>
            <person name="Delwiche C.F."/>
            <person name="Petrasek J."/>
            <person name="Van de Peer Y."/>
            <person name="Friml J."/>
            <person name="Beilby M."/>
            <person name="Dolan L."/>
            <person name="Kohara Y."/>
            <person name="Sugano S."/>
            <person name="Fujiyama A."/>
            <person name="Delaux P.-M."/>
            <person name="Quint M."/>
            <person name="TheiBen G."/>
            <person name="Hagemann M."/>
            <person name="Harholt J."/>
            <person name="Dunand C."/>
            <person name="Zachgo S."/>
            <person name="Langdale J."/>
            <person name="Maumus F."/>
            <person name="Straeten D.V.D."/>
            <person name="Gould S.B."/>
            <person name="Rensing S.A."/>
        </authorList>
    </citation>
    <scope>NUCLEOTIDE SEQUENCE [LARGE SCALE GENOMIC DNA]</scope>
    <source>
        <strain evidence="3 4">S276</strain>
    </source>
</reference>
<dbReference type="InterPro" id="IPR036397">
    <property type="entry name" value="RNaseH_sf"/>
</dbReference>
<dbReference type="SUPFAM" id="SSF53098">
    <property type="entry name" value="Ribonuclease H-like"/>
    <property type="match status" value="1"/>
</dbReference>
<evidence type="ECO:0000256" key="1">
    <source>
        <dbReference type="ARBA" id="ARBA00006218"/>
    </source>
</evidence>
<dbReference type="Gene3D" id="3.30.420.10">
    <property type="entry name" value="Ribonuclease H-like superfamily/Ribonuclease H"/>
    <property type="match status" value="1"/>
</dbReference>
<dbReference type="GO" id="GO:0015074">
    <property type="term" value="P:DNA integration"/>
    <property type="evidence" value="ECO:0007669"/>
    <property type="project" value="InterPro"/>
</dbReference>
<dbReference type="AlphaFoldDB" id="A0A388KT50"/>
<dbReference type="GO" id="GO:0003676">
    <property type="term" value="F:nucleic acid binding"/>
    <property type="evidence" value="ECO:0007669"/>
    <property type="project" value="InterPro"/>
</dbReference>
<dbReference type="InterPro" id="IPR001584">
    <property type="entry name" value="Integrase_cat-core"/>
</dbReference>
<dbReference type="Proteomes" id="UP000265515">
    <property type="component" value="Unassembled WGS sequence"/>
</dbReference>